<feature type="signal peptide" evidence="1">
    <location>
        <begin position="1"/>
        <end position="25"/>
    </location>
</feature>
<dbReference type="Proteomes" id="UP001341840">
    <property type="component" value="Unassembled WGS sequence"/>
</dbReference>
<name>A0ABU6YL11_9FABA</name>
<gene>
    <name evidence="2" type="ORF">PIB30_065632</name>
</gene>
<reference evidence="2 3" key="1">
    <citation type="journal article" date="2023" name="Plants (Basel)">
        <title>Bridging the Gap: Combining Genomics and Transcriptomics Approaches to Understand Stylosanthes scabra, an Orphan Legume from the Brazilian Caatinga.</title>
        <authorList>
            <person name="Ferreira-Neto J.R.C."/>
            <person name="da Silva M.D."/>
            <person name="Binneck E."/>
            <person name="de Melo N.F."/>
            <person name="da Silva R.H."/>
            <person name="de Melo A.L.T.M."/>
            <person name="Pandolfi V."/>
            <person name="Bustamante F.O."/>
            <person name="Brasileiro-Vidal A.C."/>
            <person name="Benko-Iseppon A.M."/>
        </authorList>
    </citation>
    <scope>NUCLEOTIDE SEQUENCE [LARGE SCALE GENOMIC DNA]</scope>
    <source>
        <tissue evidence="2">Leaves</tissue>
    </source>
</reference>
<protein>
    <submittedName>
        <fullName evidence="2">Uncharacterized protein</fullName>
    </submittedName>
</protein>
<accession>A0ABU6YL11</accession>
<evidence type="ECO:0000313" key="3">
    <source>
        <dbReference type="Proteomes" id="UP001341840"/>
    </source>
</evidence>
<dbReference type="EMBL" id="JASCZI010242312">
    <property type="protein sequence ID" value="MED6210601.1"/>
    <property type="molecule type" value="Genomic_DNA"/>
</dbReference>
<proteinExistence type="predicted"/>
<keyword evidence="1" id="KW-0732">Signal</keyword>
<evidence type="ECO:0000256" key="1">
    <source>
        <dbReference type="SAM" id="SignalP"/>
    </source>
</evidence>
<evidence type="ECO:0000313" key="2">
    <source>
        <dbReference type="EMBL" id="MED6210601.1"/>
    </source>
</evidence>
<feature type="chain" id="PRO_5045765628" evidence="1">
    <location>
        <begin position="26"/>
        <end position="112"/>
    </location>
</feature>
<sequence>MAYGQSFMKILLIAVTLSSIGLGLAHPHYGPRKPIPIGALQRPKVNYYQPKMMYYGQNYVPVAVIPLIPDTLTRSDFDFVEDESRMGPTISNANYGYGPIPRARGIRTKFNN</sequence>
<comment type="caution">
    <text evidence="2">The sequence shown here is derived from an EMBL/GenBank/DDBJ whole genome shotgun (WGS) entry which is preliminary data.</text>
</comment>
<organism evidence="2 3">
    <name type="scientific">Stylosanthes scabra</name>
    <dbReference type="NCBI Taxonomy" id="79078"/>
    <lineage>
        <taxon>Eukaryota</taxon>
        <taxon>Viridiplantae</taxon>
        <taxon>Streptophyta</taxon>
        <taxon>Embryophyta</taxon>
        <taxon>Tracheophyta</taxon>
        <taxon>Spermatophyta</taxon>
        <taxon>Magnoliopsida</taxon>
        <taxon>eudicotyledons</taxon>
        <taxon>Gunneridae</taxon>
        <taxon>Pentapetalae</taxon>
        <taxon>rosids</taxon>
        <taxon>fabids</taxon>
        <taxon>Fabales</taxon>
        <taxon>Fabaceae</taxon>
        <taxon>Papilionoideae</taxon>
        <taxon>50 kb inversion clade</taxon>
        <taxon>dalbergioids sensu lato</taxon>
        <taxon>Dalbergieae</taxon>
        <taxon>Pterocarpus clade</taxon>
        <taxon>Stylosanthes</taxon>
    </lineage>
</organism>
<keyword evidence="3" id="KW-1185">Reference proteome</keyword>